<proteinExistence type="inferred from homology"/>
<feature type="domain" description="RecX second three-helical" evidence="5">
    <location>
        <begin position="57"/>
        <end position="98"/>
    </location>
</feature>
<dbReference type="HAMAP" id="MF_01114">
    <property type="entry name" value="RecX"/>
    <property type="match status" value="1"/>
</dbReference>
<dbReference type="Pfam" id="PF02631">
    <property type="entry name" value="RecX_HTH2"/>
    <property type="match status" value="1"/>
</dbReference>
<dbReference type="InterPro" id="IPR053925">
    <property type="entry name" value="RecX_HTH_3rd"/>
</dbReference>
<evidence type="ECO:0000256" key="1">
    <source>
        <dbReference type="ARBA" id="ARBA00004496"/>
    </source>
</evidence>
<dbReference type="GO" id="GO:0006282">
    <property type="term" value="P:regulation of DNA repair"/>
    <property type="evidence" value="ECO:0007669"/>
    <property type="project" value="InterPro"/>
</dbReference>
<evidence type="ECO:0000313" key="7">
    <source>
        <dbReference type="EMBL" id="MPN18776.1"/>
    </source>
</evidence>
<dbReference type="EMBL" id="VSSQ01066189">
    <property type="protein sequence ID" value="MPN18776.1"/>
    <property type="molecule type" value="Genomic_DNA"/>
</dbReference>
<name>A0A645FY11_9ZZZZ</name>
<dbReference type="InterPro" id="IPR036388">
    <property type="entry name" value="WH-like_DNA-bd_sf"/>
</dbReference>
<organism evidence="7">
    <name type="scientific">bioreactor metagenome</name>
    <dbReference type="NCBI Taxonomy" id="1076179"/>
    <lineage>
        <taxon>unclassified sequences</taxon>
        <taxon>metagenomes</taxon>
        <taxon>ecological metagenomes</taxon>
    </lineage>
</organism>
<feature type="domain" description="RecX third three-helical" evidence="6">
    <location>
        <begin position="118"/>
        <end position="150"/>
    </location>
</feature>
<dbReference type="InterPro" id="IPR003783">
    <property type="entry name" value="Regulatory_RecX"/>
</dbReference>
<dbReference type="AlphaFoldDB" id="A0A645FY11"/>
<dbReference type="PANTHER" id="PTHR33602:SF1">
    <property type="entry name" value="REGULATORY PROTEIN RECX FAMILY PROTEIN"/>
    <property type="match status" value="1"/>
</dbReference>
<dbReference type="GO" id="GO:0005737">
    <property type="term" value="C:cytoplasm"/>
    <property type="evidence" value="ECO:0007669"/>
    <property type="project" value="UniProtKB-SubCell"/>
</dbReference>
<dbReference type="PANTHER" id="PTHR33602">
    <property type="entry name" value="REGULATORY PROTEIN RECX FAMILY PROTEIN"/>
    <property type="match status" value="1"/>
</dbReference>
<dbReference type="Gene3D" id="1.10.10.10">
    <property type="entry name" value="Winged helix-like DNA-binding domain superfamily/Winged helix DNA-binding domain"/>
    <property type="match status" value="2"/>
</dbReference>
<comment type="subcellular location">
    <subcellularLocation>
        <location evidence="1">Cytoplasm</location>
    </subcellularLocation>
</comment>
<dbReference type="InterPro" id="IPR053924">
    <property type="entry name" value="RecX_HTH_2nd"/>
</dbReference>
<accession>A0A645FY11</accession>
<sequence>MKNKTLTYDEALHKSAAYCSLSEHCKSELIEKFNYWEVLPEFREKIIQFLVREKYIDEKRFASAFVKDKFNYNKWGKIRLKIELKAKKIEDGIIEGALSEITEKDYRMMVAKLIQEKEKQLEYRNEYEKKGKLFRYLSGKGFENDIISKTLGINE</sequence>
<gene>
    <name evidence="7" type="primary">recX_39</name>
    <name evidence="7" type="ORF">SDC9_166139</name>
</gene>
<evidence type="ECO:0000256" key="2">
    <source>
        <dbReference type="ARBA" id="ARBA00009695"/>
    </source>
</evidence>
<dbReference type="Pfam" id="PF21981">
    <property type="entry name" value="RecX_HTH3"/>
    <property type="match status" value="1"/>
</dbReference>
<comment type="caution">
    <text evidence="7">The sequence shown here is derived from an EMBL/GenBank/DDBJ whole genome shotgun (WGS) entry which is preliminary data.</text>
</comment>
<evidence type="ECO:0000259" key="5">
    <source>
        <dbReference type="Pfam" id="PF02631"/>
    </source>
</evidence>
<protein>
    <recommendedName>
        <fullName evidence="3">Regulatory protein RecX</fullName>
    </recommendedName>
</protein>
<keyword evidence="4" id="KW-0963">Cytoplasm</keyword>
<evidence type="ECO:0000259" key="6">
    <source>
        <dbReference type="Pfam" id="PF21981"/>
    </source>
</evidence>
<evidence type="ECO:0000256" key="3">
    <source>
        <dbReference type="ARBA" id="ARBA00018111"/>
    </source>
</evidence>
<reference evidence="7" key="1">
    <citation type="submission" date="2019-08" db="EMBL/GenBank/DDBJ databases">
        <authorList>
            <person name="Kucharzyk K."/>
            <person name="Murdoch R.W."/>
            <person name="Higgins S."/>
            <person name="Loffler F."/>
        </authorList>
    </citation>
    <scope>NUCLEOTIDE SEQUENCE</scope>
</reference>
<evidence type="ECO:0000256" key="4">
    <source>
        <dbReference type="ARBA" id="ARBA00022490"/>
    </source>
</evidence>
<comment type="similarity">
    <text evidence="2">Belongs to the RecX family.</text>
</comment>